<dbReference type="OrthoDB" id="2855226at2759"/>
<organism evidence="2 3">
    <name type="scientific">Tetrapyrgos nigripes</name>
    <dbReference type="NCBI Taxonomy" id="182062"/>
    <lineage>
        <taxon>Eukaryota</taxon>
        <taxon>Fungi</taxon>
        <taxon>Dikarya</taxon>
        <taxon>Basidiomycota</taxon>
        <taxon>Agaricomycotina</taxon>
        <taxon>Agaricomycetes</taxon>
        <taxon>Agaricomycetidae</taxon>
        <taxon>Agaricales</taxon>
        <taxon>Marasmiineae</taxon>
        <taxon>Marasmiaceae</taxon>
        <taxon>Tetrapyrgos</taxon>
    </lineage>
</organism>
<accession>A0A8H5GDP1</accession>
<dbReference type="EMBL" id="JAACJM010000034">
    <property type="protein sequence ID" value="KAF5363139.1"/>
    <property type="molecule type" value="Genomic_DNA"/>
</dbReference>
<gene>
    <name evidence="2" type="ORF">D9758_008323</name>
    <name evidence="1" type="ORF">D9758_016881</name>
</gene>
<name>A0A8H5GDP1_9AGAR</name>
<evidence type="ECO:0000313" key="1">
    <source>
        <dbReference type="EMBL" id="KAF5331790.1"/>
    </source>
</evidence>
<evidence type="ECO:0000313" key="3">
    <source>
        <dbReference type="Proteomes" id="UP000559256"/>
    </source>
</evidence>
<evidence type="ECO:0000313" key="2">
    <source>
        <dbReference type="EMBL" id="KAF5363139.1"/>
    </source>
</evidence>
<protein>
    <submittedName>
        <fullName evidence="2">Uncharacterized protein</fullName>
    </submittedName>
</protein>
<keyword evidence="3" id="KW-1185">Reference proteome</keyword>
<dbReference type="EMBL" id="JAACJM010000317">
    <property type="protein sequence ID" value="KAF5331790.1"/>
    <property type="molecule type" value="Genomic_DNA"/>
</dbReference>
<proteinExistence type="predicted"/>
<reference evidence="2 3" key="1">
    <citation type="journal article" date="2020" name="ISME J.">
        <title>Uncovering the hidden diversity of litter-decomposition mechanisms in mushroom-forming fungi.</title>
        <authorList>
            <person name="Floudas D."/>
            <person name="Bentzer J."/>
            <person name="Ahren D."/>
            <person name="Johansson T."/>
            <person name="Persson P."/>
            <person name="Tunlid A."/>
        </authorList>
    </citation>
    <scope>NUCLEOTIDE SEQUENCE [LARGE SCALE GENOMIC DNA]</scope>
    <source>
        <strain evidence="2 3">CBS 291.85</strain>
    </source>
</reference>
<comment type="caution">
    <text evidence="2">The sequence shown here is derived from an EMBL/GenBank/DDBJ whole genome shotgun (WGS) entry which is preliminary data.</text>
</comment>
<sequence length="132" mass="14692">MASLTQTAPTVSSDLPKQTALEWANRVRANQPWRKCKVLTAETRHKLEIALTLDDVIEAAGGVKCNFHDPRHPLTGCDKYLVIIREDWGSFVEVDGVMEPGCEIKDPYAEQVGEKLLKAAGVEHESFVTIFL</sequence>
<dbReference type="AlphaFoldDB" id="A0A8H5GDP1"/>
<dbReference type="Proteomes" id="UP000559256">
    <property type="component" value="Unassembled WGS sequence"/>
</dbReference>